<dbReference type="InterPro" id="IPR029069">
    <property type="entry name" value="HotDog_dom_sf"/>
</dbReference>
<dbReference type="Gene3D" id="3.10.129.10">
    <property type="entry name" value="Hotdog Thioesterase"/>
    <property type="match status" value="1"/>
</dbReference>
<feature type="domain" description="Acyl-CoA thioesterase-like N-terminal HotDog" evidence="1">
    <location>
        <begin position="55"/>
        <end position="131"/>
    </location>
</feature>
<evidence type="ECO:0000259" key="1">
    <source>
        <dbReference type="Pfam" id="PF13622"/>
    </source>
</evidence>
<accession>A0ABQ6A5N4</accession>
<evidence type="ECO:0000313" key="2">
    <source>
        <dbReference type="EMBL" id="GLR66977.1"/>
    </source>
</evidence>
<keyword evidence="3" id="KW-1185">Reference proteome</keyword>
<dbReference type="InterPro" id="IPR049449">
    <property type="entry name" value="TesB_ACOT8-like_N"/>
</dbReference>
<dbReference type="Pfam" id="PF13622">
    <property type="entry name" value="4HBT_3"/>
    <property type="match status" value="1"/>
</dbReference>
<dbReference type="SUPFAM" id="SSF54637">
    <property type="entry name" value="Thioesterase/thiol ester dehydrase-isomerase"/>
    <property type="match status" value="1"/>
</dbReference>
<proteinExistence type="predicted"/>
<sequence length="141" mass="14991">MTGLLHKIRDGELILPGISQTLGCAVLRIGENEDEVECSYQIGPQFLNPAEQVQGGILCAMLDDVTSLLIINAIGPGASIATLNLNTSFIRPGTPGGFRGMAKLVRHGREVCNVTGELWQEGKLIATATAVSKILPVKPRD</sequence>
<dbReference type="Proteomes" id="UP001156641">
    <property type="component" value="Unassembled WGS sequence"/>
</dbReference>
<comment type="caution">
    <text evidence="2">The sequence shown here is derived from an EMBL/GenBank/DDBJ whole genome shotgun (WGS) entry which is preliminary data.</text>
</comment>
<protein>
    <recommendedName>
        <fullName evidence="1">Acyl-CoA thioesterase-like N-terminal HotDog domain-containing protein</fullName>
    </recommendedName>
</protein>
<evidence type="ECO:0000313" key="3">
    <source>
        <dbReference type="Proteomes" id="UP001156641"/>
    </source>
</evidence>
<gene>
    <name evidence="2" type="ORF">GCM10010909_16570</name>
</gene>
<dbReference type="EMBL" id="BSOS01000043">
    <property type="protein sequence ID" value="GLR66977.1"/>
    <property type="molecule type" value="Genomic_DNA"/>
</dbReference>
<organism evidence="2 3">
    <name type="scientific">Acidocella aquatica</name>
    <dbReference type="NCBI Taxonomy" id="1922313"/>
    <lineage>
        <taxon>Bacteria</taxon>
        <taxon>Pseudomonadati</taxon>
        <taxon>Pseudomonadota</taxon>
        <taxon>Alphaproteobacteria</taxon>
        <taxon>Acetobacterales</taxon>
        <taxon>Acidocellaceae</taxon>
        <taxon>Acidocella</taxon>
    </lineage>
</organism>
<dbReference type="RefSeq" id="WP_284257681.1">
    <property type="nucleotide sequence ID" value="NZ_BSOS01000043.1"/>
</dbReference>
<dbReference type="InterPro" id="IPR003736">
    <property type="entry name" value="PAAI_dom"/>
</dbReference>
<reference evidence="3" key="1">
    <citation type="journal article" date="2019" name="Int. J. Syst. Evol. Microbiol.">
        <title>The Global Catalogue of Microorganisms (GCM) 10K type strain sequencing project: providing services to taxonomists for standard genome sequencing and annotation.</title>
        <authorList>
            <consortium name="The Broad Institute Genomics Platform"/>
            <consortium name="The Broad Institute Genome Sequencing Center for Infectious Disease"/>
            <person name="Wu L."/>
            <person name="Ma J."/>
        </authorList>
    </citation>
    <scope>NUCLEOTIDE SEQUENCE [LARGE SCALE GENOMIC DNA]</scope>
    <source>
        <strain evidence="3">NBRC 112502</strain>
    </source>
</reference>
<dbReference type="CDD" id="cd03443">
    <property type="entry name" value="PaaI_thioesterase"/>
    <property type="match status" value="1"/>
</dbReference>
<name>A0ABQ6A5N4_9PROT</name>
<dbReference type="NCBIfam" id="TIGR00369">
    <property type="entry name" value="unchar_dom_1"/>
    <property type="match status" value="1"/>
</dbReference>